<dbReference type="EMBL" id="CZQA01000009">
    <property type="protein sequence ID" value="CUS36467.1"/>
    <property type="molecule type" value="Genomic_DNA"/>
</dbReference>
<proteinExistence type="predicted"/>
<dbReference type="GO" id="GO:0009055">
    <property type="term" value="F:electron transfer activity"/>
    <property type="evidence" value="ECO:0007669"/>
    <property type="project" value="InterPro"/>
</dbReference>
<evidence type="ECO:0000256" key="2">
    <source>
        <dbReference type="ARBA" id="ARBA00022723"/>
    </source>
</evidence>
<protein>
    <recommendedName>
        <fullName evidence="5">Cytochrome c domain-containing protein</fullName>
    </recommendedName>
</protein>
<dbReference type="InterPro" id="IPR036909">
    <property type="entry name" value="Cyt_c-like_dom_sf"/>
</dbReference>
<dbReference type="SUPFAM" id="SSF46626">
    <property type="entry name" value="Cytochrome c"/>
    <property type="match status" value="1"/>
</dbReference>
<keyword evidence="7" id="KW-1185">Reference proteome</keyword>
<accession>A0A0S4LFX6</accession>
<dbReference type="Proteomes" id="UP000199032">
    <property type="component" value="Unassembled WGS sequence"/>
</dbReference>
<evidence type="ECO:0000259" key="5">
    <source>
        <dbReference type="PROSITE" id="PS51007"/>
    </source>
</evidence>
<dbReference type="STRING" id="1742972.COMA1_30068"/>
<feature type="domain" description="Cytochrome c" evidence="5">
    <location>
        <begin position="15"/>
        <end position="123"/>
    </location>
</feature>
<keyword evidence="1 4" id="KW-0349">Heme</keyword>
<evidence type="ECO:0000313" key="6">
    <source>
        <dbReference type="EMBL" id="CUS36467.1"/>
    </source>
</evidence>
<dbReference type="GO" id="GO:0020037">
    <property type="term" value="F:heme binding"/>
    <property type="evidence" value="ECO:0007669"/>
    <property type="project" value="InterPro"/>
</dbReference>
<dbReference type="PROSITE" id="PS51007">
    <property type="entry name" value="CYTC"/>
    <property type="match status" value="1"/>
</dbReference>
<gene>
    <name evidence="6" type="ORF">COMA1_30068</name>
</gene>
<evidence type="ECO:0000256" key="4">
    <source>
        <dbReference type="PROSITE-ProRule" id="PRU00433"/>
    </source>
</evidence>
<reference evidence="6 7" key="1">
    <citation type="submission" date="2015-10" db="EMBL/GenBank/DDBJ databases">
        <authorList>
            <person name="Gilbert D.G."/>
        </authorList>
    </citation>
    <scope>NUCLEOTIDE SEQUENCE [LARGE SCALE GENOMIC DNA]</scope>
    <source>
        <strain evidence="6">COMA1</strain>
    </source>
</reference>
<evidence type="ECO:0000256" key="3">
    <source>
        <dbReference type="ARBA" id="ARBA00023004"/>
    </source>
</evidence>
<keyword evidence="2 4" id="KW-0479">Metal-binding</keyword>
<dbReference type="InterPro" id="IPR009056">
    <property type="entry name" value="Cyt_c-like_dom"/>
</dbReference>
<evidence type="ECO:0000256" key="1">
    <source>
        <dbReference type="ARBA" id="ARBA00022617"/>
    </source>
</evidence>
<sequence>MSSKAVEVPVTPDKVPLVTGEEPFIDLFTHAGCAVCHVIPGIPGANGQVGPPLILGTTGTQRLKDPTYHGEARTVHEYIVESVLAPQQFVVQGYPEHTMPTWYGSKLSALALEKIALYLERQTAEH</sequence>
<keyword evidence="3 4" id="KW-0408">Iron</keyword>
<organism evidence="6 7">
    <name type="scientific">Candidatus Nitrospira nitrosa</name>
    <dbReference type="NCBI Taxonomy" id="1742972"/>
    <lineage>
        <taxon>Bacteria</taxon>
        <taxon>Pseudomonadati</taxon>
        <taxon>Nitrospirota</taxon>
        <taxon>Nitrospiria</taxon>
        <taxon>Nitrospirales</taxon>
        <taxon>Nitrospiraceae</taxon>
        <taxon>Nitrospira</taxon>
    </lineage>
</organism>
<dbReference type="GO" id="GO:0046872">
    <property type="term" value="F:metal ion binding"/>
    <property type="evidence" value="ECO:0007669"/>
    <property type="project" value="UniProtKB-KW"/>
</dbReference>
<name>A0A0S4LFX6_9BACT</name>
<evidence type="ECO:0000313" key="7">
    <source>
        <dbReference type="Proteomes" id="UP000199032"/>
    </source>
</evidence>
<dbReference type="AlphaFoldDB" id="A0A0S4LFX6"/>
<dbReference type="Gene3D" id="1.10.760.10">
    <property type="entry name" value="Cytochrome c-like domain"/>
    <property type="match status" value="1"/>
</dbReference>